<keyword evidence="1" id="KW-0472">Membrane</keyword>
<gene>
    <name evidence="3" type="ORF">GCM10009765_36800</name>
</gene>
<dbReference type="InterPro" id="IPR019692">
    <property type="entry name" value="CFP-6_PH"/>
</dbReference>
<sequence length="155" mass="16901">MSEQHPPDVRALPRRLSQVCWVVAPFIVLMFIALSFGLTGRTEGGGMFSTGDQYAMVGLGILLAAGVLWFTRPRVYADTKGVRIRNMFGSYNLPWQVVTAVRFDEGSPWAALDLADDDQVAVMAIQRQDKDRAVAAVRGLRALLADSQTGAEGTD</sequence>
<dbReference type="Proteomes" id="UP001500618">
    <property type="component" value="Unassembled WGS sequence"/>
</dbReference>
<proteinExistence type="predicted"/>
<feature type="transmembrane region" description="Helical" evidence="1">
    <location>
        <begin position="53"/>
        <end position="71"/>
    </location>
</feature>
<reference evidence="3 4" key="1">
    <citation type="journal article" date="2019" name="Int. J. Syst. Evol. Microbiol.">
        <title>The Global Catalogue of Microorganisms (GCM) 10K type strain sequencing project: providing services to taxonomists for standard genome sequencing and annotation.</title>
        <authorList>
            <consortium name="The Broad Institute Genomics Platform"/>
            <consortium name="The Broad Institute Genome Sequencing Center for Infectious Disease"/>
            <person name="Wu L."/>
            <person name="Ma J."/>
        </authorList>
    </citation>
    <scope>NUCLEOTIDE SEQUENCE [LARGE SCALE GENOMIC DNA]</scope>
    <source>
        <strain evidence="3 4">JCM 14718</strain>
    </source>
</reference>
<keyword evidence="1" id="KW-0812">Transmembrane</keyword>
<comment type="caution">
    <text evidence="3">The sequence shown here is derived from an EMBL/GenBank/DDBJ whole genome shotgun (WGS) entry which is preliminary data.</text>
</comment>
<evidence type="ECO:0000313" key="3">
    <source>
        <dbReference type="EMBL" id="GAA1684054.1"/>
    </source>
</evidence>
<feature type="transmembrane region" description="Helical" evidence="1">
    <location>
        <begin position="20"/>
        <end position="38"/>
    </location>
</feature>
<dbReference type="Pfam" id="PF10756">
    <property type="entry name" value="bPH_6"/>
    <property type="match status" value="1"/>
</dbReference>
<dbReference type="EMBL" id="BAAANY010000012">
    <property type="protein sequence ID" value="GAA1684054.1"/>
    <property type="molecule type" value="Genomic_DNA"/>
</dbReference>
<keyword evidence="1" id="KW-1133">Transmembrane helix</keyword>
<accession>A0ABN2H9W0</accession>
<evidence type="ECO:0000313" key="4">
    <source>
        <dbReference type="Proteomes" id="UP001500618"/>
    </source>
</evidence>
<keyword evidence="4" id="KW-1185">Reference proteome</keyword>
<evidence type="ECO:0000259" key="2">
    <source>
        <dbReference type="Pfam" id="PF10756"/>
    </source>
</evidence>
<name>A0ABN2H9W0_9ACTN</name>
<feature type="domain" description="Low molecular weight protein antigen 6 PH" evidence="2">
    <location>
        <begin position="72"/>
        <end position="141"/>
    </location>
</feature>
<organism evidence="3 4">
    <name type="scientific">Fodinicola feengrottensis</name>
    <dbReference type="NCBI Taxonomy" id="435914"/>
    <lineage>
        <taxon>Bacteria</taxon>
        <taxon>Bacillati</taxon>
        <taxon>Actinomycetota</taxon>
        <taxon>Actinomycetes</taxon>
        <taxon>Mycobacteriales</taxon>
        <taxon>Fodinicola</taxon>
    </lineage>
</organism>
<protein>
    <recommendedName>
        <fullName evidence="2">Low molecular weight protein antigen 6 PH domain-containing protein</fullName>
    </recommendedName>
</protein>
<evidence type="ECO:0000256" key="1">
    <source>
        <dbReference type="SAM" id="Phobius"/>
    </source>
</evidence>
<dbReference type="RefSeq" id="WP_279582139.1">
    <property type="nucleotide sequence ID" value="NZ_BAAANY010000012.1"/>
</dbReference>